<accession>A0A7S3Z5F3</accession>
<proteinExistence type="predicted"/>
<dbReference type="AlphaFoldDB" id="A0A7S3Z5F3"/>
<protein>
    <submittedName>
        <fullName evidence="1">Uncharacterized protein</fullName>
    </submittedName>
</protein>
<gene>
    <name evidence="1" type="ORF">LGLO00237_LOCUS23892</name>
</gene>
<organism evidence="1">
    <name type="scientific">Lotharella globosa</name>
    <dbReference type="NCBI Taxonomy" id="91324"/>
    <lineage>
        <taxon>Eukaryota</taxon>
        <taxon>Sar</taxon>
        <taxon>Rhizaria</taxon>
        <taxon>Cercozoa</taxon>
        <taxon>Chlorarachniophyceae</taxon>
        <taxon>Lotharella</taxon>
    </lineage>
</organism>
<reference evidence="1" key="1">
    <citation type="submission" date="2021-01" db="EMBL/GenBank/DDBJ databases">
        <authorList>
            <person name="Corre E."/>
            <person name="Pelletier E."/>
            <person name="Niang G."/>
            <person name="Scheremetjew M."/>
            <person name="Finn R."/>
            <person name="Kale V."/>
            <person name="Holt S."/>
            <person name="Cochrane G."/>
            <person name="Meng A."/>
            <person name="Brown T."/>
            <person name="Cohen L."/>
        </authorList>
    </citation>
    <scope>NUCLEOTIDE SEQUENCE</scope>
    <source>
        <strain evidence="1">CCCM811</strain>
    </source>
</reference>
<name>A0A7S3Z5F3_9EUKA</name>
<evidence type="ECO:0000313" key="1">
    <source>
        <dbReference type="EMBL" id="CAE0672242.1"/>
    </source>
</evidence>
<dbReference type="EMBL" id="HBIV01033503">
    <property type="protein sequence ID" value="CAE0672242.1"/>
    <property type="molecule type" value="Transcribed_RNA"/>
</dbReference>
<sequence>MHVSRLRLFVVMQRPCMMTGACPICVRMQGANMHATTQLRPYHADLDVHVLHVAGMNTAAVDSNDAIENVLGGGGDEVEDEDDVKSTMSFSSLSLSLLTFLLPMICVFCSP</sequence>